<comment type="caution">
    <text evidence="2">The sequence shown here is derived from an EMBL/GenBank/DDBJ whole genome shotgun (WGS) entry which is preliminary data.</text>
</comment>
<evidence type="ECO:0000256" key="1">
    <source>
        <dbReference type="SAM" id="MobiDB-lite"/>
    </source>
</evidence>
<dbReference type="Proteomes" id="UP000070675">
    <property type="component" value="Unassembled WGS sequence"/>
</dbReference>
<dbReference type="STRING" id="1393034.HMPREF3192_00367"/>
<sequence length="92" mass="9618">MPVAPVPAQPTFSGTPKEIVPGEGKQDTGIIVANKNSDTKVTAKDKNGKDIPAEFNDKTGSIFLTPDKDVVGPITVTTTDKLLPAPITKSCL</sequence>
<dbReference type="AlphaFoldDB" id="A0A133XWF8"/>
<dbReference type="PATRIC" id="fig|1393034.3.peg.356"/>
<evidence type="ECO:0000313" key="2">
    <source>
        <dbReference type="EMBL" id="KXB35286.1"/>
    </source>
</evidence>
<accession>A0A133XWF8</accession>
<organism evidence="2 3">
    <name type="scientific">Atopobium deltae</name>
    <dbReference type="NCBI Taxonomy" id="1393034"/>
    <lineage>
        <taxon>Bacteria</taxon>
        <taxon>Bacillati</taxon>
        <taxon>Actinomycetota</taxon>
        <taxon>Coriobacteriia</taxon>
        <taxon>Coriobacteriales</taxon>
        <taxon>Atopobiaceae</taxon>
        <taxon>Atopobium</taxon>
    </lineage>
</organism>
<dbReference type="EMBL" id="LSCR01000005">
    <property type="protein sequence ID" value="KXB35286.1"/>
    <property type="molecule type" value="Genomic_DNA"/>
</dbReference>
<reference evidence="3" key="1">
    <citation type="submission" date="2016-01" db="EMBL/GenBank/DDBJ databases">
        <authorList>
            <person name="Mitreva M."/>
            <person name="Pepin K.H."/>
            <person name="Mihindukulasuriya K.A."/>
            <person name="Fulton R."/>
            <person name="Fronick C."/>
            <person name="O'Laughlin M."/>
            <person name="Miner T."/>
            <person name="Herter B."/>
            <person name="Rosa B.A."/>
            <person name="Cordes M."/>
            <person name="Tomlinson C."/>
            <person name="Wollam A."/>
            <person name="Palsikar V.B."/>
            <person name="Mardis E.R."/>
            <person name="Wilson R.K."/>
        </authorList>
    </citation>
    <scope>NUCLEOTIDE SEQUENCE [LARGE SCALE GENOMIC DNA]</scope>
    <source>
        <strain evidence="3">DNF00019</strain>
    </source>
</reference>
<gene>
    <name evidence="2" type="ORF">HMPREF3192_00367</name>
</gene>
<proteinExistence type="predicted"/>
<name>A0A133XWF8_9ACTN</name>
<evidence type="ECO:0008006" key="4">
    <source>
        <dbReference type="Google" id="ProtNLM"/>
    </source>
</evidence>
<feature type="region of interest" description="Disordered" evidence="1">
    <location>
        <begin position="1"/>
        <end position="25"/>
    </location>
</feature>
<evidence type="ECO:0000313" key="3">
    <source>
        <dbReference type="Proteomes" id="UP000070675"/>
    </source>
</evidence>
<dbReference type="RefSeq" id="WP_066304769.1">
    <property type="nucleotide sequence ID" value="NZ_KQ959486.1"/>
</dbReference>
<protein>
    <recommendedName>
        <fullName evidence="4">Bacterial Ig domain-containing protein</fullName>
    </recommendedName>
</protein>
<keyword evidence="3" id="KW-1185">Reference proteome</keyword>